<protein>
    <submittedName>
        <fullName evidence="1">Uncharacterized protein</fullName>
    </submittedName>
</protein>
<reference evidence="1" key="1">
    <citation type="submission" date="2023-07" db="EMBL/GenBank/DDBJ databases">
        <title>Black Yeasts Isolated from many extreme environments.</title>
        <authorList>
            <person name="Coleine C."/>
            <person name="Stajich J.E."/>
            <person name="Selbmann L."/>
        </authorList>
    </citation>
    <scope>NUCLEOTIDE SEQUENCE</scope>
    <source>
        <strain evidence="1">CCFEE 5714</strain>
    </source>
</reference>
<keyword evidence="2" id="KW-1185">Reference proteome</keyword>
<gene>
    <name evidence="1" type="ORF">LTR37_014577</name>
</gene>
<evidence type="ECO:0000313" key="2">
    <source>
        <dbReference type="Proteomes" id="UP001281147"/>
    </source>
</evidence>
<dbReference type="Proteomes" id="UP001281147">
    <property type="component" value="Unassembled WGS sequence"/>
</dbReference>
<accession>A0ACC3MT63</accession>
<name>A0ACC3MT63_9PEZI</name>
<comment type="caution">
    <text evidence="1">The sequence shown here is derived from an EMBL/GenBank/DDBJ whole genome shotgun (WGS) entry which is preliminary data.</text>
</comment>
<dbReference type="EMBL" id="JAUTXU010000154">
    <property type="protein sequence ID" value="KAK3703237.1"/>
    <property type="molecule type" value="Genomic_DNA"/>
</dbReference>
<sequence>MADHQQEDDVDYGNHPLVDDGAQVQDTQITANDGANVPDVTLEDLQSSRATPTAEHIVNAAVKTLFEIAYESELLRDTVQEADAWNGMIYLSYLLIVNTDMSYANKDWELWLLLWLCKDDRYERFASMQEYFEQQSNGPVGIVLKQAKQELVQAGKLNGAAACVDLGVLAAIMASDDKELAEQRKAFANQVDLLVEHGIYSDAAELIQENYPFRLDGQSIQVRSEYGANQRRR</sequence>
<evidence type="ECO:0000313" key="1">
    <source>
        <dbReference type="EMBL" id="KAK3703237.1"/>
    </source>
</evidence>
<organism evidence="1 2">
    <name type="scientific">Vermiconidia calcicola</name>
    <dbReference type="NCBI Taxonomy" id="1690605"/>
    <lineage>
        <taxon>Eukaryota</taxon>
        <taxon>Fungi</taxon>
        <taxon>Dikarya</taxon>
        <taxon>Ascomycota</taxon>
        <taxon>Pezizomycotina</taxon>
        <taxon>Dothideomycetes</taxon>
        <taxon>Dothideomycetidae</taxon>
        <taxon>Mycosphaerellales</taxon>
        <taxon>Extremaceae</taxon>
        <taxon>Vermiconidia</taxon>
    </lineage>
</organism>
<proteinExistence type="predicted"/>